<dbReference type="InterPro" id="IPR010619">
    <property type="entry name" value="ThrE-like_N"/>
</dbReference>
<comment type="similarity">
    <text evidence="6">Belongs to the ThrE exporter (TC 2.A.79) family.</text>
</comment>
<evidence type="ECO:0000256" key="4">
    <source>
        <dbReference type="ARBA" id="ARBA00022989"/>
    </source>
</evidence>
<keyword evidence="3 8" id="KW-0812">Transmembrane</keyword>
<feature type="transmembrane region" description="Helical" evidence="8">
    <location>
        <begin position="396"/>
        <end position="420"/>
    </location>
</feature>
<evidence type="ECO:0000256" key="7">
    <source>
        <dbReference type="SAM" id="MobiDB-lite"/>
    </source>
</evidence>
<evidence type="ECO:0000259" key="9">
    <source>
        <dbReference type="Pfam" id="PF06738"/>
    </source>
</evidence>
<dbReference type="RefSeq" id="WP_109229650.1">
    <property type="nucleotide sequence ID" value="NZ_PYHR01000002.1"/>
</dbReference>
<keyword evidence="12" id="KW-1185">Reference proteome</keyword>
<evidence type="ECO:0000256" key="1">
    <source>
        <dbReference type="ARBA" id="ARBA00004651"/>
    </source>
</evidence>
<comment type="caution">
    <text evidence="11">The sequence shown here is derived from an EMBL/GenBank/DDBJ whole genome shotgun (WGS) entry which is preliminary data.</text>
</comment>
<evidence type="ECO:0000256" key="3">
    <source>
        <dbReference type="ARBA" id="ARBA00022692"/>
    </source>
</evidence>
<keyword evidence="4 8" id="KW-1133">Transmembrane helix</keyword>
<comment type="subcellular location">
    <subcellularLocation>
        <location evidence="1">Cell membrane</location>
        <topology evidence="1">Multi-pass membrane protein</topology>
    </subcellularLocation>
</comment>
<feature type="transmembrane region" description="Helical" evidence="8">
    <location>
        <begin position="365"/>
        <end position="384"/>
    </location>
</feature>
<evidence type="ECO:0008006" key="13">
    <source>
        <dbReference type="Google" id="ProtNLM"/>
    </source>
</evidence>
<sequence>MSLPRIARRLAAHTAGKPPVTPTGRRSDPTTRDPRTVRDALELAARLGEAMLSLGASASDVFGTMRDVCRSFDLRCQIDLTFTSILIEHESTGTNVLRVVHEQATDYGRMSRVVDLARDVASAPPLREAPVEEWERATRERLEEAHGALDRIVTAPHPYRRLVVTAAMALLAASVGVLLGGGLIVAAVAAVTTGLIDTVLRLLARWQLPPFFLQIAGAAVATGVAVALLTLIPGLPVEFTTLPPSLVVASSIVALLAGMSMVGAADDAINGFPITAGGRLFEVVLLTLGIVIGIGGVLDLARRSGVNLVLLDLPPNPWPLVVLVLAASATSAAWATASYSRGRAAVVAAVAGGLTYLVFDLLTRAGLGAPIASAGAAVALGLAADASARKLRVPALVTTVCGIVPLLPGLTIYRGMLAIVSDEETAQGVSMLLEAGMIGLGLAAGVTLGEVVAQRLRGLQPRHPRRRQRHPVSARSET</sequence>
<name>A0A2U1ZWB2_9MICO</name>
<feature type="domain" description="Threonine/Serine exporter ThrE" evidence="10">
    <location>
        <begin position="327"/>
        <end position="451"/>
    </location>
</feature>
<accession>A0A2U1ZWB2</accession>
<evidence type="ECO:0000313" key="11">
    <source>
        <dbReference type="EMBL" id="PWD51269.1"/>
    </source>
</evidence>
<feature type="transmembrane region" description="Helical" evidence="8">
    <location>
        <begin position="211"/>
        <end position="232"/>
    </location>
</feature>
<dbReference type="Pfam" id="PF12821">
    <property type="entry name" value="ThrE_2"/>
    <property type="match status" value="1"/>
</dbReference>
<keyword evidence="5 8" id="KW-0472">Membrane</keyword>
<dbReference type="AlphaFoldDB" id="A0A2U1ZWB2"/>
<dbReference type="PANTHER" id="PTHR34390:SF2">
    <property type="entry name" value="SUCCINATE TRANSPORTER SUBUNIT YJJP-RELATED"/>
    <property type="match status" value="1"/>
</dbReference>
<dbReference type="GO" id="GO:0015744">
    <property type="term" value="P:succinate transport"/>
    <property type="evidence" value="ECO:0007669"/>
    <property type="project" value="TreeGrafter"/>
</dbReference>
<feature type="transmembrane region" description="Helical" evidence="8">
    <location>
        <begin position="277"/>
        <end position="298"/>
    </location>
</feature>
<evidence type="ECO:0000256" key="5">
    <source>
        <dbReference type="ARBA" id="ARBA00023136"/>
    </source>
</evidence>
<proteinExistence type="inferred from homology"/>
<dbReference type="Proteomes" id="UP000245166">
    <property type="component" value="Unassembled WGS sequence"/>
</dbReference>
<feature type="transmembrane region" description="Helical" evidence="8">
    <location>
        <begin position="318"/>
        <end position="335"/>
    </location>
</feature>
<evidence type="ECO:0000259" key="10">
    <source>
        <dbReference type="Pfam" id="PF12821"/>
    </source>
</evidence>
<gene>
    <name evidence="11" type="ORF">C8046_11990</name>
</gene>
<feature type="transmembrane region" description="Helical" evidence="8">
    <location>
        <begin position="342"/>
        <end position="359"/>
    </location>
</feature>
<evidence type="ECO:0000313" key="12">
    <source>
        <dbReference type="Proteomes" id="UP000245166"/>
    </source>
</evidence>
<reference evidence="11 12" key="1">
    <citation type="submission" date="2018-03" db="EMBL/GenBank/DDBJ databases">
        <title>Genome assembly of novel Miniimonas species PCH200.</title>
        <authorList>
            <person name="Thakur V."/>
            <person name="Kumar V."/>
            <person name="Singh D."/>
        </authorList>
    </citation>
    <scope>NUCLEOTIDE SEQUENCE [LARGE SCALE GENOMIC DNA]</scope>
    <source>
        <strain evidence="11 12">PCH200</strain>
    </source>
</reference>
<feature type="region of interest" description="Disordered" evidence="7">
    <location>
        <begin position="10"/>
        <end position="35"/>
    </location>
</feature>
<dbReference type="GO" id="GO:0005886">
    <property type="term" value="C:plasma membrane"/>
    <property type="evidence" value="ECO:0007669"/>
    <property type="project" value="UniProtKB-SubCell"/>
</dbReference>
<feature type="transmembrane region" description="Helical" evidence="8">
    <location>
        <begin position="432"/>
        <end position="453"/>
    </location>
</feature>
<organism evidence="11 12">
    <name type="scientific">Serinibacter arcticus</name>
    <dbReference type="NCBI Taxonomy" id="1655435"/>
    <lineage>
        <taxon>Bacteria</taxon>
        <taxon>Bacillati</taxon>
        <taxon>Actinomycetota</taxon>
        <taxon>Actinomycetes</taxon>
        <taxon>Micrococcales</taxon>
        <taxon>Beutenbergiaceae</taxon>
        <taxon>Serinibacter</taxon>
    </lineage>
</organism>
<evidence type="ECO:0000256" key="2">
    <source>
        <dbReference type="ARBA" id="ARBA00022475"/>
    </source>
</evidence>
<evidence type="ECO:0000256" key="8">
    <source>
        <dbReference type="SAM" id="Phobius"/>
    </source>
</evidence>
<dbReference type="PANTHER" id="PTHR34390">
    <property type="entry name" value="UPF0442 PROTEIN YJJB-RELATED"/>
    <property type="match status" value="1"/>
</dbReference>
<evidence type="ECO:0000256" key="6">
    <source>
        <dbReference type="ARBA" id="ARBA00034125"/>
    </source>
</evidence>
<keyword evidence="2" id="KW-1003">Cell membrane</keyword>
<dbReference type="EMBL" id="PYHR01000002">
    <property type="protein sequence ID" value="PWD51269.1"/>
    <property type="molecule type" value="Genomic_DNA"/>
</dbReference>
<protein>
    <recommendedName>
        <fullName evidence="13">Amino acid export carrier protein</fullName>
    </recommendedName>
</protein>
<feature type="domain" description="Threonine/serine exporter-like N-terminal" evidence="9">
    <location>
        <begin position="43"/>
        <end position="300"/>
    </location>
</feature>
<dbReference type="OrthoDB" id="9763957at2"/>
<feature type="compositionally biased region" description="Basic and acidic residues" evidence="7">
    <location>
        <begin position="25"/>
        <end position="35"/>
    </location>
</feature>
<feature type="transmembrane region" description="Helical" evidence="8">
    <location>
        <begin position="159"/>
        <end position="178"/>
    </location>
</feature>
<dbReference type="InterPro" id="IPR050539">
    <property type="entry name" value="ThrE_Dicarb/AminoAcid_Exp"/>
</dbReference>
<dbReference type="GO" id="GO:0022857">
    <property type="term" value="F:transmembrane transporter activity"/>
    <property type="evidence" value="ECO:0007669"/>
    <property type="project" value="InterPro"/>
</dbReference>
<feature type="transmembrane region" description="Helical" evidence="8">
    <location>
        <begin position="244"/>
        <end position="265"/>
    </location>
</feature>
<dbReference type="InterPro" id="IPR024528">
    <property type="entry name" value="ThrE_2"/>
</dbReference>
<dbReference type="Pfam" id="PF06738">
    <property type="entry name" value="ThrE"/>
    <property type="match status" value="1"/>
</dbReference>